<evidence type="ECO:0000313" key="3">
    <source>
        <dbReference type="Proteomes" id="UP000297716"/>
    </source>
</evidence>
<dbReference type="SUPFAM" id="SSF55729">
    <property type="entry name" value="Acyl-CoA N-acyltransferases (Nat)"/>
    <property type="match status" value="1"/>
</dbReference>
<dbReference type="InterPro" id="IPR016181">
    <property type="entry name" value="Acyl_CoA_acyltransferase"/>
</dbReference>
<sequence length="221" mass="24774">MIVPNHSVVSIAKDDIPTIGGFLQDSKLQLAINRFLIRDWPNFSFQEAHYTSVIERSLSNPQITCLKVVNDVSKQPVAHLFYTRKASRAVEQDQPPAEGKGGEESNKVPVGFVPKVYQTVMDFAKELQPDFDTEEFIELTHLYVEPSSRGQGIGSWLLGIAHEAAAAEKLPLTLCSEPINHDFFASRGLRDVKTVDVDLRKWSTPLSGYGIFRMSRMVPEE</sequence>
<protein>
    <recommendedName>
        <fullName evidence="1">N-acetyltransferase domain-containing protein</fullName>
    </recommendedName>
</protein>
<dbReference type="EMBL" id="SKBN01000084">
    <property type="protein sequence ID" value="TGJ83779.1"/>
    <property type="molecule type" value="Genomic_DNA"/>
</dbReference>
<dbReference type="OrthoDB" id="410198at2759"/>
<dbReference type="InterPro" id="IPR052523">
    <property type="entry name" value="Trichothecene_AcTrans"/>
</dbReference>
<reference evidence="2 3" key="1">
    <citation type="submission" date="2019-03" db="EMBL/GenBank/DDBJ databases">
        <title>Draft genome sequence of Xylaria hypoxylon DSM 108379, a ubiquitous saprotrophic-parasitic fungi on hardwood.</title>
        <authorList>
            <person name="Buettner E."/>
            <person name="Leonhardt S."/>
            <person name="Gebauer A.M."/>
            <person name="Liers C."/>
            <person name="Hofrichter M."/>
            <person name="Kellner H."/>
        </authorList>
    </citation>
    <scope>NUCLEOTIDE SEQUENCE [LARGE SCALE GENOMIC DNA]</scope>
    <source>
        <strain evidence="2 3">DSM 108379</strain>
    </source>
</reference>
<proteinExistence type="predicted"/>
<dbReference type="Pfam" id="PF13508">
    <property type="entry name" value="Acetyltransf_7"/>
    <property type="match status" value="1"/>
</dbReference>
<feature type="domain" description="N-acetyltransferase" evidence="1">
    <location>
        <begin position="67"/>
        <end position="219"/>
    </location>
</feature>
<evidence type="ECO:0000313" key="2">
    <source>
        <dbReference type="EMBL" id="TGJ83779.1"/>
    </source>
</evidence>
<accession>A0A4Z0YHI6</accession>
<dbReference type="InterPro" id="IPR000182">
    <property type="entry name" value="GNAT_dom"/>
</dbReference>
<dbReference type="PANTHER" id="PTHR42791">
    <property type="entry name" value="GNAT FAMILY ACETYLTRANSFERASE"/>
    <property type="match status" value="1"/>
</dbReference>
<comment type="caution">
    <text evidence="2">The sequence shown here is derived from an EMBL/GenBank/DDBJ whole genome shotgun (WGS) entry which is preliminary data.</text>
</comment>
<dbReference type="Gene3D" id="3.40.630.30">
    <property type="match status" value="1"/>
</dbReference>
<dbReference type="STRING" id="37992.A0A4Z0YHI6"/>
<gene>
    <name evidence="2" type="ORF">E0Z10_g4981</name>
</gene>
<dbReference type="Proteomes" id="UP000297716">
    <property type="component" value="Unassembled WGS sequence"/>
</dbReference>
<name>A0A4Z0YHI6_9PEZI</name>
<keyword evidence="3" id="KW-1185">Reference proteome</keyword>
<evidence type="ECO:0000259" key="1">
    <source>
        <dbReference type="PROSITE" id="PS51186"/>
    </source>
</evidence>
<organism evidence="2 3">
    <name type="scientific">Xylaria hypoxylon</name>
    <dbReference type="NCBI Taxonomy" id="37992"/>
    <lineage>
        <taxon>Eukaryota</taxon>
        <taxon>Fungi</taxon>
        <taxon>Dikarya</taxon>
        <taxon>Ascomycota</taxon>
        <taxon>Pezizomycotina</taxon>
        <taxon>Sordariomycetes</taxon>
        <taxon>Xylariomycetidae</taxon>
        <taxon>Xylariales</taxon>
        <taxon>Xylariaceae</taxon>
        <taxon>Xylaria</taxon>
    </lineage>
</organism>
<dbReference type="GO" id="GO:0016747">
    <property type="term" value="F:acyltransferase activity, transferring groups other than amino-acyl groups"/>
    <property type="evidence" value="ECO:0007669"/>
    <property type="project" value="InterPro"/>
</dbReference>
<dbReference type="CDD" id="cd04301">
    <property type="entry name" value="NAT_SF"/>
    <property type="match status" value="1"/>
</dbReference>
<dbReference type="PROSITE" id="PS51186">
    <property type="entry name" value="GNAT"/>
    <property type="match status" value="1"/>
</dbReference>
<dbReference type="AlphaFoldDB" id="A0A4Z0YHI6"/>
<dbReference type="PANTHER" id="PTHR42791:SF4">
    <property type="entry name" value="ACETYLTRANSFERASE, GNAT FAMILY FAMILY (AFU_ORTHOLOGUE AFUA_4G09540)-RELATED"/>
    <property type="match status" value="1"/>
</dbReference>